<proteinExistence type="predicted"/>
<evidence type="ECO:0000313" key="4">
    <source>
        <dbReference type="Proteomes" id="UP000322667"/>
    </source>
</evidence>
<dbReference type="AlphaFoldDB" id="A0A5D2NJQ1"/>
<feature type="compositionally biased region" description="Basic and acidic residues" evidence="2">
    <location>
        <begin position="1"/>
        <end position="22"/>
    </location>
</feature>
<reference evidence="3 4" key="1">
    <citation type="submission" date="2019-07" db="EMBL/GenBank/DDBJ databases">
        <title>WGS assembly of Gossypium tomentosum.</title>
        <authorList>
            <person name="Chen Z.J."/>
            <person name="Sreedasyam A."/>
            <person name="Ando A."/>
            <person name="Song Q."/>
            <person name="De L."/>
            <person name="Hulse-Kemp A."/>
            <person name="Ding M."/>
            <person name="Ye W."/>
            <person name="Kirkbride R."/>
            <person name="Jenkins J."/>
            <person name="Plott C."/>
            <person name="Lovell J."/>
            <person name="Lin Y.-M."/>
            <person name="Vaughn R."/>
            <person name="Liu B."/>
            <person name="Li W."/>
            <person name="Simpson S."/>
            <person name="Scheffler B."/>
            <person name="Saski C."/>
            <person name="Grover C."/>
            <person name="Hu G."/>
            <person name="Conover J."/>
            <person name="Carlson J."/>
            <person name="Shu S."/>
            <person name="Boston L."/>
            <person name="Williams M."/>
            <person name="Peterson D."/>
            <person name="Mcgee K."/>
            <person name="Jones D."/>
            <person name="Wendel J."/>
            <person name="Stelly D."/>
            <person name="Grimwood J."/>
            <person name="Schmutz J."/>
        </authorList>
    </citation>
    <scope>NUCLEOTIDE SEQUENCE [LARGE SCALE GENOMIC DNA]</scope>
    <source>
        <strain evidence="3">7179.01</strain>
    </source>
</reference>
<evidence type="ECO:0000313" key="3">
    <source>
        <dbReference type="EMBL" id="TYI02530.1"/>
    </source>
</evidence>
<sequence>MKRNREQGRKRKKEGEKRENSRFKALSFNRLSKDSTLNQYPRTILNSLSSGREMTRATATFHNVEQRKRKHRAKSSKVMMKLISETRRSYGKQGRKKKKKKNKKIQFSSRETFGLGRSSRVAGKKLRQHHRRRRLKRMETELAKMKAEMRDSAESLMAGKVEADQAEAKLQVLKLKLLAVKEIEAFLMGFL</sequence>
<name>A0A5D2NJQ1_GOSTO</name>
<evidence type="ECO:0000256" key="1">
    <source>
        <dbReference type="SAM" id="Coils"/>
    </source>
</evidence>
<keyword evidence="4" id="KW-1185">Reference proteome</keyword>
<organism evidence="3 4">
    <name type="scientific">Gossypium tomentosum</name>
    <name type="common">Hawaiian cotton</name>
    <name type="synonym">Gossypium sandvicense</name>
    <dbReference type="NCBI Taxonomy" id="34277"/>
    <lineage>
        <taxon>Eukaryota</taxon>
        <taxon>Viridiplantae</taxon>
        <taxon>Streptophyta</taxon>
        <taxon>Embryophyta</taxon>
        <taxon>Tracheophyta</taxon>
        <taxon>Spermatophyta</taxon>
        <taxon>Magnoliopsida</taxon>
        <taxon>eudicotyledons</taxon>
        <taxon>Gunneridae</taxon>
        <taxon>Pentapetalae</taxon>
        <taxon>rosids</taxon>
        <taxon>malvids</taxon>
        <taxon>Malvales</taxon>
        <taxon>Malvaceae</taxon>
        <taxon>Malvoideae</taxon>
        <taxon>Gossypium</taxon>
    </lineage>
</organism>
<feature type="region of interest" description="Disordered" evidence="2">
    <location>
        <begin position="1"/>
        <end position="24"/>
    </location>
</feature>
<evidence type="ECO:0000256" key="2">
    <source>
        <dbReference type="SAM" id="MobiDB-lite"/>
    </source>
</evidence>
<dbReference type="Proteomes" id="UP000322667">
    <property type="component" value="Chromosome A11"/>
</dbReference>
<feature type="coiled-coil region" evidence="1">
    <location>
        <begin position="135"/>
        <end position="183"/>
    </location>
</feature>
<keyword evidence="1" id="KW-0175">Coiled coil</keyword>
<dbReference type="EMBL" id="CM017620">
    <property type="protein sequence ID" value="TYI02530.1"/>
    <property type="molecule type" value="Genomic_DNA"/>
</dbReference>
<feature type="region of interest" description="Disordered" evidence="2">
    <location>
        <begin position="86"/>
        <end position="110"/>
    </location>
</feature>
<accession>A0A5D2NJQ1</accession>
<protein>
    <submittedName>
        <fullName evidence="3">Uncharacterized protein</fullName>
    </submittedName>
</protein>
<gene>
    <name evidence="3" type="ORF">ES332_A11G273200v1</name>
</gene>
<feature type="compositionally biased region" description="Basic residues" evidence="2">
    <location>
        <begin position="89"/>
        <end position="104"/>
    </location>
</feature>